<accession>A0A3G8YI07</accession>
<dbReference type="KEGG" id="dph:EHF33_07845"/>
<dbReference type="EMBL" id="CP034183">
    <property type="protein sequence ID" value="AZI43857.1"/>
    <property type="molecule type" value="Genomic_DNA"/>
</dbReference>
<dbReference type="OrthoDB" id="66387at2"/>
<sequence length="125" mass="13589">MAQQRYQLSHAGDVLPFWSLPQQRWAILTAWNPHGQASDPASNAEAQSRLQAALAAWPALEGVNGEGPWAEPTLIVPALNLRRALELGQDFGQAALIWGVGRRAALVWCAPDVRVERFWLAAAGA</sequence>
<protein>
    <submittedName>
        <fullName evidence="1">DUF3293 domain-containing protein</fullName>
    </submittedName>
</protein>
<evidence type="ECO:0000313" key="2">
    <source>
        <dbReference type="Proteomes" id="UP000276417"/>
    </source>
</evidence>
<dbReference type="Pfam" id="PF11697">
    <property type="entry name" value="DUF3293"/>
    <property type="match status" value="1"/>
</dbReference>
<proteinExistence type="predicted"/>
<dbReference type="Proteomes" id="UP000276417">
    <property type="component" value="Chromosome 1"/>
</dbReference>
<name>A0A3G8YI07_9DEIO</name>
<organism evidence="1 2">
    <name type="scientific">Deinococcus psychrotolerans</name>
    <dbReference type="NCBI Taxonomy" id="2489213"/>
    <lineage>
        <taxon>Bacteria</taxon>
        <taxon>Thermotogati</taxon>
        <taxon>Deinococcota</taxon>
        <taxon>Deinococci</taxon>
        <taxon>Deinococcales</taxon>
        <taxon>Deinococcaceae</taxon>
        <taxon>Deinococcus</taxon>
    </lineage>
</organism>
<gene>
    <name evidence="1" type="ORF">EHF33_07845</name>
</gene>
<keyword evidence="2" id="KW-1185">Reference proteome</keyword>
<reference evidence="1 2" key="1">
    <citation type="submission" date="2018-11" db="EMBL/GenBank/DDBJ databases">
        <title>Deinococcus shelandsis sp. nov., isolated from South Shetland Islands soil of Antarctica.</title>
        <authorList>
            <person name="Tian J."/>
        </authorList>
    </citation>
    <scope>NUCLEOTIDE SEQUENCE [LARGE SCALE GENOMIC DNA]</scope>
    <source>
        <strain evidence="1 2">S14-83T</strain>
    </source>
</reference>
<evidence type="ECO:0000313" key="1">
    <source>
        <dbReference type="EMBL" id="AZI43857.1"/>
    </source>
</evidence>
<dbReference type="AlphaFoldDB" id="A0A3G8YI07"/>
<dbReference type="InterPro" id="IPR021710">
    <property type="entry name" value="DUF3293"/>
</dbReference>